<dbReference type="InterPro" id="IPR036322">
    <property type="entry name" value="WD40_repeat_dom_sf"/>
</dbReference>
<evidence type="ECO:0000313" key="7">
    <source>
        <dbReference type="EMBL" id="CAK9438454.1"/>
    </source>
</evidence>
<accession>A0ABP0ZJY0</accession>
<dbReference type="PANTHER" id="PTHR12848">
    <property type="entry name" value="REGULATORY-ASSOCIATED PROTEIN OF MTOR"/>
    <property type="match status" value="1"/>
</dbReference>
<evidence type="ECO:0000259" key="6">
    <source>
        <dbReference type="SMART" id="SM01302"/>
    </source>
</evidence>
<dbReference type="InterPro" id="IPR011989">
    <property type="entry name" value="ARM-like"/>
</dbReference>
<protein>
    <recommendedName>
        <fullName evidence="6">Raptor N-terminal CASPase-like domain-containing protein</fullName>
    </recommendedName>
</protein>
<dbReference type="InterPro" id="IPR019775">
    <property type="entry name" value="WD40_repeat_CS"/>
</dbReference>
<dbReference type="PANTHER" id="PTHR12848:SF16">
    <property type="entry name" value="REGULATORY-ASSOCIATED PROTEIN OF MTOR"/>
    <property type="match status" value="1"/>
</dbReference>
<proteinExistence type="inferred from homology"/>
<evidence type="ECO:0000256" key="1">
    <source>
        <dbReference type="ARBA" id="ARBA00009257"/>
    </source>
</evidence>
<dbReference type="EMBL" id="OZ022407">
    <property type="protein sequence ID" value="CAK9438454.1"/>
    <property type="molecule type" value="Genomic_DNA"/>
</dbReference>
<dbReference type="RefSeq" id="XP_066829616.1">
    <property type="nucleotide sequence ID" value="XM_066972703.1"/>
</dbReference>
<feature type="region of interest" description="Disordered" evidence="5">
    <location>
        <begin position="773"/>
        <end position="804"/>
    </location>
</feature>
<reference evidence="7 8" key="1">
    <citation type="submission" date="2024-03" db="EMBL/GenBank/DDBJ databases">
        <authorList>
            <person name="Brejova B."/>
        </authorList>
    </citation>
    <scope>NUCLEOTIDE SEQUENCE [LARGE SCALE GENOMIC DNA]</scope>
    <source>
        <strain evidence="7 8">CBS 14171</strain>
    </source>
</reference>
<dbReference type="Pfam" id="PF14538">
    <property type="entry name" value="Raptor_N"/>
    <property type="match status" value="1"/>
</dbReference>
<dbReference type="SUPFAM" id="SSF50978">
    <property type="entry name" value="WD40 repeat-like"/>
    <property type="match status" value="1"/>
</dbReference>
<dbReference type="PRINTS" id="PR01547">
    <property type="entry name" value="YEAST176DUF"/>
</dbReference>
<feature type="repeat" description="WD" evidence="4">
    <location>
        <begin position="1385"/>
        <end position="1407"/>
    </location>
</feature>
<dbReference type="SMART" id="SM00320">
    <property type="entry name" value="WD40"/>
    <property type="match status" value="6"/>
</dbReference>
<gene>
    <name evidence="7" type="ORF">LODBEIA_P26780</name>
</gene>
<sequence>MTAVQPNQLASVMNGGGGGGSSSRASHQLNDKMRHGFDDAYNSEKFLDSLANTFFIYFDDKRQSTNGNPITSEMKLSPKYYRNYQPIYDWKVMKERQKTISAILILCLNLGVDPPDVMKTYPCAKLEAWSDPTTHTETKKALENIGKNLQSQYEALSLRTRYKQSLDPCVEDVKRFCNTLRRNAKDERILFHYNGHGVPQPTASGEIWVFNRGYTQYIPISLYDLQTWLGAPVIFVYDCNSAGNIVHNFKKFVQKRIDDDNEGNHDSSAPSPTSAYLDCIQLAACRSNELLPMSPDLPADLFTCCLTCPVDISIKWFIMQSSLNKDFYDALPRNHVGNVIIPGKLADRRTPLGELNWIFTAITDTIAWTTLSRPIFKRLFRQDLMVAALFRNFLLAKRIMPQLNCNPISDPPLPDSVKFHPMWDSWDLAIDQVLNQTLKAAQGDILSSQSAMANQQQLLTDSAPSGGATGGATTNNTNTTLALAAGAPQNGSTNSAKSSSIVPISTQSLGNYQHSTFFEQQLTAFEIWLKYAGPSTKEPPEQLPIVLQVLLSQVHRLRALILLSKFLDLGPWGVYLSLSIGIFPYVLKLLQSPAQELKPVLIFIWARIMAIDYKGTQQELCKDKGYNYFYSILNTTAGNSVGSNGSMSINGGGGGGGGGNSSSLLINDDHKAMSAFILTLFIKDFKNGQRLCYSAEIVSNCIRFISTSDKPLLRQWCCLLLSELWNKYPDGKWVAYKDGYVHDLCGLINDPIPEVRTSIVLALTTFMTDPPAQPQFSQGQGQGQGQPQQQQQANGTAASESKRDEMRQQDLKLANVMLGLLGDGSAVVRKELIFFINKFIKTYSKFFLIVAYNQLEEEIALIEEPTSLNDVRKSSPAYGSIFSSIWKALLILSEDPHCEVKQLSEILIDHVMIKLNESELAPLVKEMQNFLLSKSTTNISESFKSGKPVVFSKPLAGEKRQASSQSVANRKSDLLIDGSSLTTRRATSVAAGQVADTSDAESITSKLKNLSISKLFKSFQIGDDADIKKFTRILKSGPLQTSYGAEYKPKSSFFKERDLSALSVSLPDSSGFFEYSCEYFQEPQMSKNEADEPGSREYIKSLWRRNRNETIISETQPLKEMALRGDWDKDVKTLNNVSQPKCIRFTQFEKILVASDEKDNLTVWDWESCQVVKKFSNGNPFGTKITDIKFLNEDDHPLLLTGSSDGVIKIYKNFQTPEYSETTNESDYVGAGVGACLDDYSEEGHESKKMELVTGWRALTDLLLTSKSSGLISEWQQSTGSLLVSGDVKVIRVWSAPRELCLVDIPARSSSSITSLTSDQVAGNIFIAGFDDGSIRVYDRRLDARESLVKLWKSPRLGVGQQQEKSIGHGSIRNVHMQRGGWRELVSGSSDGYVNLWDIRLNDPVITFTTPDRQIRCLDVHEHAPVLTTGSKSVDIWSTAGDELTNLRNAGLDSNYLPTPTRSMNYVSSTTFHPHRLMLATNYTQDSNISIYNCTDVVVEY</sequence>
<dbReference type="PROSITE" id="PS00678">
    <property type="entry name" value="WD_REPEATS_1"/>
    <property type="match status" value="1"/>
</dbReference>
<dbReference type="Pfam" id="PF00400">
    <property type="entry name" value="WD40"/>
    <property type="match status" value="1"/>
</dbReference>
<evidence type="ECO:0000256" key="5">
    <source>
        <dbReference type="SAM" id="MobiDB-lite"/>
    </source>
</evidence>
<keyword evidence="2 4" id="KW-0853">WD repeat</keyword>
<dbReference type="InterPro" id="IPR015943">
    <property type="entry name" value="WD40/YVTN_repeat-like_dom_sf"/>
</dbReference>
<feature type="region of interest" description="Disordered" evidence="5">
    <location>
        <begin position="1"/>
        <end position="27"/>
    </location>
</feature>
<comment type="similarity">
    <text evidence="1">Belongs to the WD repeat RAPTOR family.</text>
</comment>
<dbReference type="GeneID" id="92207874"/>
<dbReference type="Gene3D" id="2.130.10.10">
    <property type="entry name" value="YVTN repeat-like/Quinoprotein amine dehydrogenase"/>
    <property type="match status" value="2"/>
</dbReference>
<evidence type="ECO:0000313" key="8">
    <source>
        <dbReference type="Proteomes" id="UP001497383"/>
    </source>
</evidence>
<feature type="domain" description="Raptor N-terminal CASPase-like" evidence="6">
    <location>
        <begin position="96"/>
        <end position="250"/>
    </location>
</feature>
<dbReference type="Gene3D" id="1.25.10.10">
    <property type="entry name" value="Leucine-rich Repeat Variant"/>
    <property type="match status" value="1"/>
</dbReference>
<dbReference type="InterPro" id="IPR001680">
    <property type="entry name" value="WD40_rpt"/>
</dbReference>
<feature type="compositionally biased region" description="Polar residues" evidence="5">
    <location>
        <begin position="1"/>
        <end position="11"/>
    </location>
</feature>
<organism evidence="7 8">
    <name type="scientific">Lodderomyces beijingensis</name>
    <dbReference type="NCBI Taxonomy" id="1775926"/>
    <lineage>
        <taxon>Eukaryota</taxon>
        <taxon>Fungi</taxon>
        <taxon>Dikarya</taxon>
        <taxon>Ascomycota</taxon>
        <taxon>Saccharomycotina</taxon>
        <taxon>Pichiomycetes</taxon>
        <taxon>Debaryomycetaceae</taxon>
        <taxon>Candida/Lodderomyces clade</taxon>
        <taxon>Lodderomyces</taxon>
    </lineage>
</organism>
<dbReference type="PROSITE" id="PS50082">
    <property type="entry name" value="WD_REPEATS_2"/>
    <property type="match status" value="1"/>
</dbReference>
<dbReference type="SMART" id="SM01302">
    <property type="entry name" value="Raptor_N"/>
    <property type="match status" value="1"/>
</dbReference>
<keyword evidence="3" id="KW-0677">Repeat</keyword>
<evidence type="ECO:0000256" key="2">
    <source>
        <dbReference type="ARBA" id="ARBA00022574"/>
    </source>
</evidence>
<dbReference type="InterPro" id="IPR029347">
    <property type="entry name" value="Raptor_N"/>
</dbReference>
<name>A0ABP0ZJY0_9ASCO</name>
<dbReference type="InterPro" id="IPR016024">
    <property type="entry name" value="ARM-type_fold"/>
</dbReference>
<dbReference type="InterPro" id="IPR004083">
    <property type="entry name" value="Raptor"/>
</dbReference>
<evidence type="ECO:0000256" key="4">
    <source>
        <dbReference type="PROSITE-ProRule" id="PRU00221"/>
    </source>
</evidence>
<keyword evidence="8" id="KW-1185">Reference proteome</keyword>
<dbReference type="Proteomes" id="UP001497383">
    <property type="component" value="Chromosome 3"/>
</dbReference>
<evidence type="ECO:0000256" key="3">
    <source>
        <dbReference type="ARBA" id="ARBA00022737"/>
    </source>
</evidence>
<feature type="compositionally biased region" description="Low complexity" evidence="5">
    <location>
        <begin position="774"/>
        <end position="792"/>
    </location>
</feature>
<dbReference type="SUPFAM" id="SSF48371">
    <property type="entry name" value="ARM repeat"/>
    <property type="match status" value="1"/>
</dbReference>